<evidence type="ECO:0000313" key="1">
    <source>
        <dbReference type="EMBL" id="CAB5362372.1"/>
    </source>
</evidence>
<dbReference type="AlphaFoldDB" id="A0A915Z5W8"/>
<accession>A0A915Z5W8</accession>
<evidence type="ECO:0000313" key="2">
    <source>
        <dbReference type="Proteomes" id="UP000684084"/>
    </source>
</evidence>
<organism evidence="1 2">
    <name type="scientific">Rhizophagus irregularis</name>
    <dbReference type="NCBI Taxonomy" id="588596"/>
    <lineage>
        <taxon>Eukaryota</taxon>
        <taxon>Fungi</taxon>
        <taxon>Fungi incertae sedis</taxon>
        <taxon>Mucoromycota</taxon>
        <taxon>Glomeromycotina</taxon>
        <taxon>Glomeromycetes</taxon>
        <taxon>Glomerales</taxon>
        <taxon>Glomeraceae</taxon>
        <taxon>Rhizophagus</taxon>
    </lineage>
</organism>
<name>A0A915Z5W8_9GLOM</name>
<gene>
    <name evidence="1" type="ORF">CHRIB12_LOCUS9057</name>
</gene>
<dbReference type="EMBL" id="CAGKOT010000017">
    <property type="protein sequence ID" value="CAB5362372.1"/>
    <property type="molecule type" value="Genomic_DNA"/>
</dbReference>
<dbReference type="Proteomes" id="UP000684084">
    <property type="component" value="Unassembled WGS sequence"/>
</dbReference>
<sequence>MYIKMIYHLPGTNNKIIICAKDFSFLINFYSVNTTIASFSVYGINLPGAKIPRVIKEKGDQNEFWKKEIKNSFFNNSEKFDGLRKFSNFLLVNVSSPQIHYTLTDQIQLLLKIYEF</sequence>
<comment type="caution">
    <text evidence="1">The sequence shown here is derived from an EMBL/GenBank/DDBJ whole genome shotgun (WGS) entry which is preliminary data.</text>
</comment>
<reference evidence="1" key="1">
    <citation type="submission" date="2020-05" db="EMBL/GenBank/DDBJ databases">
        <authorList>
            <person name="Rincon C."/>
            <person name="Sanders R I."/>
            <person name="Robbins C."/>
            <person name="Chaturvedi A."/>
        </authorList>
    </citation>
    <scope>NUCLEOTIDE SEQUENCE</scope>
    <source>
        <strain evidence="1">CHB12</strain>
    </source>
</reference>
<dbReference type="OrthoDB" id="2352158at2759"/>
<proteinExistence type="predicted"/>
<protein>
    <submittedName>
        <fullName evidence="1">Uncharacterized protein</fullName>
    </submittedName>
</protein>